<dbReference type="NCBIfam" id="TIGR01003">
    <property type="entry name" value="PTS_HPr_family"/>
    <property type="match status" value="1"/>
</dbReference>
<dbReference type="PROSITE" id="PS51350">
    <property type="entry name" value="PTS_HPR_DOM"/>
    <property type="match status" value="1"/>
</dbReference>
<dbReference type="PROSITE" id="PS00369">
    <property type="entry name" value="PTS_HPR_HIS"/>
    <property type="match status" value="1"/>
</dbReference>
<evidence type="ECO:0000256" key="1">
    <source>
        <dbReference type="ARBA" id="ARBA00003681"/>
    </source>
</evidence>
<dbReference type="SUPFAM" id="SSF55594">
    <property type="entry name" value="HPr-like"/>
    <property type="match status" value="1"/>
</dbReference>
<comment type="subcellular location">
    <subcellularLocation>
        <location evidence="2">Cytoplasm</location>
    </subcellularLocation>
</comment>
<evidence type="ECO:0000313" key="8">
    <source>
        <dbReference type="Proteomes" id="UP000095743"/>
    </source>
</evidence>
<sequence>MKTIDVVVRGKAGLHARPASMLVRLTQKFEADIKIEKDGNIVNGKSIMGILQMAAVSGDKLIIHVDGIDESDAVKEILDFFNNVLDKE</sequence>
<dbReference type="OrthoDB" id="9809047at2"/>
<dbReference type="GO" id="GO:0009401">
    <property type="term" value="P:phosphoenolpyruvate-dependent sugar phosphotransferase system"/>
    <property type="evidence" value="ECO:0007669"/>
    <property type="project" value="UniProtKB-KW"/>
</dbReference>
<reference evidence="7 8" key="1">
    <citation type="submission" date="2016-09" db="EMBL/GenBank/DDBJ databases">
        <title>Genomic analysis reveals versatility of anaerobic energy metabolism of Geosporobacter ferrireducens IRF9 of phylum Firmicutes.</title>
        <authorList>
            <person name="Kim S.-J."/>
        </authorList>
    </citation>
    <scope>NUCLEOTIDE SEQUENCE [LARGE SCALE GENOMIC DNA]</scope>
    <source>
        <strain evidence="7 8">IRF9</strain>
    </source>
</reference>
<evidence type="ECO:0000259" key="6">
    <source>
        <dbReference type="PROSITE" id="PS51350"/>
    </source>
</evidence>
<protein>
    <recommendedName>
        <fullName evidence="3">Phosphocarrier protein HPr</fullName>
    </recommendedName>
</protein>
<organism evidence="7 8">
    <name type="scientific">Geosporobacter ferrireducens</name>
    <dbReference type="NCBI Taxonomy" id="1424294"/>
    <lineage>
        <taxon>Bacteria</taxon>
        <taxon>Bacillati</taxon>
        <taxon>Bacillota</taxon>
        <taxon>Clostridia</taxon>
        <taxon>Peptostreptococcales</taxon>
        <taxon>Thermotaleaceae</taxon>
        <taxon>Geosporobacter</taxon>
    </lineage>
</organism>
<proteinExistence type="predicted"/>
<dbReference type="AlphaFoldDB" id="A0A1D8GCI4"/>
<dbReference type="InterPro" id="IPR050399">
    <property type="entry name" value="HPr"/>
</dbReference>
<dbReference type="KEGG" id="gfe:Gferi_02835"/>
<feature type="domain" description="HPr" evidence="6">
    <location>
        <begin position="1"/>
        <end position="88"/>
    </location>
</feature>
<keyword evidence="5" id="KW-0598">Phosphotransferase system</keyword>
<dbReference type="Gene3D" id="3.30.1340.10">
    <property type="entry name" value="HPr-like"/>
    <property type="match status" value="1"/>
</dbReference>
<dbReference type="InterPro" id="IPR000032">
    <property type="entry name" value="HPr-like"/>
</dbReference>
<evidence type="ECO:0000256" key="5">
    <source>
        <dbReference type="ARBA" id="ARBA00022683"/>
    </source>
</evidence>
<evidence type="ECO:0000313" key="7">
    <source>
        <dbReference type="EMBL" id="AOT68624.1"/>
    </source>
</evidence>
<evidence type="ECO:0000256" key="2">
    <source>
        <dbReference type="ARBA" id="ARBA00004496"/>
    </source>
</evidence>
<name>A0A1D8GCI4_9FIRM</name>
<dbReference type="GO" id="GO:0005737">
    <property type="term" value="C:cytoplasm"/>
    <property type="evidence" value="ECO:0007669"/>
    <property type="project" value="UniProtKB-SubCell"/>
</dbReference>
<evidence type="ECO:0000256" key="4">
    <source>
        <dbReference type="ARBA" id="ARBA00022490"/>
    </source>
</evidence>
<keyword evidence="8" id="KW-1185">Reference proteome</keyword>
<dbReference type="EMBL" id="CP017269">
    <property type="protein sequence ID" value="AOT68624.1"/>
    <property type="molecule type" value="Genomic_DNA"/>
</dbReference>
<dbReference type="PRINTS" id="PR00107">
    <property type="entry name" value="PHOSPHOCPHPR"/>
</dbReference>
<dbReference type="STRING" id="1424294.Gferi_02835"/>
<accession>A0A1D8GCI4</accession>
<comment type="function">
    <text evidence="1">General (non sugar-specific) component of the phosphoenolpyruvate-dependent sugar phosphotransferase system (sugar PTS). This major carbohydrate active-transport system catalyzes the phosphorylation of incoming sugar substrates concomitantly with their translocation across the cell membrane. The phosphoryl group from phosphoenolpyruvate (PEP) is transferred to the phosphoryl carrier protein HPr by enzyme I. Phospho-HPr then transfers it to the PTS EIIA domain.</text>
</comment>
<dbReference type="Proteomes" id="UP000095743">
    <property type="component" value="Chromosome"/>
</dbReference>
<dbReference type="CDD" id="cd00367">
    <property type="entry name" value="PTS-HPr_like"/>
    <property type="match status" value="1"/>
</dbReference>
<dbReference type="PANTHER" id="PTHR33705:SF2">
    <property type="entry name" value="PHOSPHOCARRIER PROTEIN NPR"/>
    <property type="match status" value="1"/>
</dbReference>
<dbReference type="PANTHER" id="PTHR33705">
    <property type="entry name" value="PHOSPHOCARRIER PROTEIN HPR"/>
    <property type="match status" value="1"/>
</dbReference>
<evidence type="ECO:0000256" key="3">
    <source>
        <dbReference type="ARBA" id="ARBA00020422"/>
    </source>
</evidence>
<dbReference type="InterPro" id="IPR035895">
    <property type="entry name" value="HPr-like_sf"/>
</dbReference>
<keyword evidence="4" id="KW-0963">Cytoplasm</keyword>
<dbReference type="Pfam" id="PF00381">
    <property type="entry name" value="PTS-HPr"/>
    <property type="match status" value="1"/>
</dbReference>
<dbReference type="RefSeq" id="WP_069974200.1">
    <property type="nucleotide sequence ID" value="NZ_CP017269.1"/>
</dbReference>
<dbReference type="InterPro" id="IPR001020">
    <property type="entry name" value="PTS_HPr_His_P_site"/>
</dbReference>
<gene>
    <name evidence="7" type="ORF">Gferi_02835</name>
</gene>